<dbReference type="Proteomes" id="UP000248196">
    <property type="component" value="Unassembled WGS sequence"/>
</dbReference>
<dbReference type="InterPro" id="IPR050291">
    <property type="entry name" value="CDF_Transporter"/>
</dbReference>
<feature type="transmembrane region" description="Helical" evidence="6">
    <location>
        <begin position="76"/>
        <end position="97"/>
    </location>
</feature>
<comment type="caution">
    <text evidence="8">The sequence shown here is derived from an EMBL/GenBank/DDBJ whole genome shotgun (WGS) entry which is preliminary data.</text>
</comment>
<feature type="transmembrane region" description="Helical" evidence="6">
    <location>
        <begin position="181"/>
        <end position="201"/>
    </location>
</feature>
<evidence type="ECO:0000313" key="9">
    <source>
        <dbReference type="Proteomes" id="UP000248196"/>
    </source>
</evidence>
<evidence type="ECO:0000313" key="8">
    <source>
        <dbReference type="EMBL" id="PYD39570.1"/>
    </source>
</evidence>
<feature type="domain" description="Cation efflux protein transmembrane" evidence="7">
    <location>
        <begin position="11"/>
        <end position="209"/>
    </location>
</feature>
<protein>
    <submittedName>
        <fullName evidence="8">Cation transporter</fullName>
    </submittedName>
</protein>
<dbReference type="Gene3D" id="1.20.1510.10">
    <property type="entry name" value="Cation efflux protein transmembrane domain"/>
    <property type="match status" value="1"/>
</dbReference>
<keyword evidence="3 6" id="KW-0812">Transmembrane</keyword>
<dbReference type="InterPro" id="IPR027469">
    <property type="entry name" value="Cation_efflux_TMD_sf"/>
</dbReference>
<dbReference type="GO" id="GO:0005886">
    <property type="term" value="C:plasma membrane"/>
    <property type="evidence" value="ECO:0007669"/>
    <property type="project" value="TreeGrafter"/>
</dbReference>
<feature type="transmembrane region" description="Helical" evidence="6">
    <location>
        <begin position="34"/>
        <end position="55"/>
    </location>
</feature>
<accession>A0A318P0G5</accession>
<evidence type="ECO:0000256" key="1">
    <source>
        <dbReference type="ARBA" id="ARBA00004141"/>
    </source>
</evidence>
<dbReference type="PANTHER" id="PTHR43840">
    <property type="entry name" value="MITOCHONDRIAL METAL TRANSPORTER 1-RELATED"/>
    <property type="match status" value="1"/>
</dbReference>
<dbReference type="GO" id="GO:0015341">
    <property type="term" value="F:zinc efflux antiporter activity"/>
    <property type="evidence" value="ECO:0007669"/>
    <property type="project" value="TreeGrafter"/>
</dbReference>
<evidence type="ECO:0000256" key="6">
    <source>
        <dbReference type="SAM" id="Phobius"/>
    </source>
</evidence>
<dbReference type="GO" id="GO:0006882">
    <property type="term" value="P:intracellular zinc ion homeostasis"/>
    <property type="evidence" value="ECO:0007669"/>
    <property type="project" value="TreeGrafter"/>
</dbReference>
<evidence type="ECO:0000256" key="3">
    <source>
        <dbReference type="ARBA" id="ARBA00022692"/>
    </source>
</evidence>
<dbReference type="PANTHER" id="PTHR43840:SF15">
    <property type="entry name" value="MITOCHONDRIAL METAL TRANSPORTER 1-RELATED"/>
    <property type="match status" value="1"/>
</dbReference>
<dbReference type="RefSeq" id="WP_004942028.1">
    <property type="nucleotide sequence ID" value="NZ_CP053398.1"/>
</dbReference>
<keyword evidence="4 6" id="KW-1133">Transmembrane helix</keyword>
<name>A0A318P0G5_SERPL</name>
<comment type="subcellular location">
    <subcellularLocation>
        <location evidence="1">Membrane</location>
        <topology evidence="1">Multi-pass membrane protein</topology>
    </subcellularLocation>
</comment>
<feature type="transmembrane region" description="Helical" evidence="6">
    <location>
        <begin position="149"/>
        <end position="169"/>
    </location>
</feature>
<evidence type="ECO:0000256" key="2">
    <source>
        <dbReference type="ARBA" id="ARBA00022448"/>
    </source>
</evidence>
<evidence type="ECO:0000256" key="4">
    <source>
        <dbReference type="ARBA" id="ARBA00022989"/>
    </source>
</evidence>
<feature type="transmembrane region" description="Helical" evidence="6">
    <location>
        <begin position="109"/>
        <end position="129"/>
    </location>
</feature>
<proteinExistence type="predicted"/>
<organism evidence="8 9">
    <name type="scientific">Serratia plymuthica</name>
    <dbReference type="NCBI Taxonomy" id="82996"/>
    <lineage>
        <taxon>Bacteria</taxon>
        <taxon>Pseudomonadati</taxon>
        <taxon>Pseudomonadota</taxon>
        <taxon>Gammaproteobacteria</taxon>
        <taxon>Enterobacterales</taxon>
        <taxon>Yersiniaceae</taxon>
        <taxon>Serratia</taxon>
    </lineage>
</organism>
<dbReference type="Pfam" id="PF01545">
    <property type="entry name" value="Cation_efflux"/>
    <property type="match status" value="1"/>
</dbReference>
<keyword evidence="2" id="KW-0813">Transport</keyword>
<reference evidence="8 9" key="1">
    <citation type="submission" date="2017-11" db="EMBL/GenBank/DDBJ databases">
        <title>Genome sequence of the oocydin A producing rhizobacterium Serratia plymuthica 4Rx5.</title>
        <authorList>
            <person name="Matilla M.A."/>
            <person name="Udaondo Z."/>
            <person name="Salmond G.P.C."/>
        </authorList>
    </citation>
    <scope>NUCLEOTIDE SEQUENCE [LARGE SCALE GENOMIC DNA]</scope>
    <source>
        <strain evidence="8 9">4Rx5</strain>
    </source>
</reference>
<evidence type="ECO:0000259" key="7">
    <source>
        <dbReference type="Pfam" id="PF01545"/>
    </source>
</evidence>
<keyword evidence="5 6" id="KW-0472">Membrane</keyword>
<dbReference type="EMBL" id="PESE01000002">
    <property type="protein sequence ID" value="PYD39570.1"/>
    <property type="molecule type" value="Genomic_DNA"/>
</dbReference>
<dbReference type="OrthoDB" id="2388015at2"/>
<dbReference type="SUPFAM" id="SSF161111">
    <property type="entry name" value="Cation efflux protein transmembrane domain-like"/>
    <property type="match status" value="1"/>
</dbReference>
<feature type="transmembrane region" description="Helical" evidence="6">
    <location>
        <begin position="12"/>
        <end position="28"/>
    </location>
</feature>
<evidence type="ECO:0000256" key="5">
    <source>
        <dbReference type="ARBA" id="ARBA00023136"/>
    </source>
</evidence>
<sequence length="298" mass="33497">MAQETRLLKQSALMMLMVAVVGIVVGVWTGSEAILFDGMFSLIATLIKLLMVLTARLIKKEYSRRFQFGFWHLEPMVLTTEGIFIGVIALYALLNGVQGLLQGGTSVEFGGAILYALLFTFINFSYYFYVKKRNQRVQSTLVSFDNISWFVDALLALGLLISFTVAFLLTKTDYAWLAPYVDPALLVVIALAMLPSVAKILRPSLKDMLRVAPIELNALVEKTMGMMVAKHNIIDYHSYCQNDGRISIVEINILMGVLEGVKLEELDAMREEIQSGLGMDTEDLWLTVSFTRDRKWLN</sequence>
<dbReference type="AlphaFoldDB" id="A0A318P0G5"/>
<dbReference type="GO" id="GO:0015093">
    <property type="term" value="F:ferrous iron transmembrane transporter activity"/>
    <property type="evidence" value="ECO:0007669"/>
    <property type="project" value="TreeGrafter"/>
</dbReference>
<dbReference type="InterPro" id="IPR058533">
    <property type="entry name" value="Cation_efflux_TM"/>
</dbReference>
<gene>
    <name evidence="8" type="ORF">CT690_11205</name>
</gene>
<dbReference type="GO" id="GO:0015086">
    <property type="term" value="F:cadmium ion transmembrane transporter activity"/>
    <property type="evidence" value="ECO:0007669"/>
    <property type="project" value="TreeGrafter"/>
</dbReference>